<keyword evidence="1" id="KW-0732">Signal</keyword>
<name>A0A7J6KPJ6_PEROL</name>
<dbReference type="Proteomes" id="UP000572268">
    <property type="component" value="Unassembled WGS sequence"/>
</dbReference>
<dbReference type="AlphaFoldDB" id="A0A7J6KPJ6"/>
<dbReference type="EMBL" id="JABAHT010001934">
    <property type="protein sequence ID" value="KAF4648147.1"/>
    <property type="molecule type" value="Genomic_DNA"/>
</dbReference>
<reference evidence="4 5" key="1">
    <citation type="submission" date="2020-04" db="EMBL/GenBank/DDBJ databases">
        <title>Perkinsus olseni comparative genomics.</title>
        <authorList>
            <person name="Bogema D.R."/>
        </authorList>
    </citation>
    <scope>NUCLEOTIDE SEQUENCE [LARGE SCALE GENOMIC DNA]</scope>
    <source>
        <strain evidence="2">ATCC PRA-179</strain>
        <strain evidence="3">ATCC PRA-31</strain>
    </source>
</reference>
<organism evidence="3 5">
    <name type="scientific">Perkinsus olseni</name>
    <name type="common">Perkinsus atlanticus</name>
    <dbReference type="NCBI Taxonomy" id="32597"/>
    <lineage>
        <taxon>Eukaryota</taxon>
        <taxon>Sar</taxon>
        <taxon>Alveolata</taxon>
        <taxon>Perkinsozoa</taxon>
        <taxon>Perkinsea</taxon>
        <taxon>Perkinsida</taxon>
        <taxon>Perkinsidae</taxon>
        <taxon>Perkinsus</taxon>
    </lineage>
</organism>
<feature type="signal peptide" evidence="1">
    <location>
        <begin position="1"/>
        <end position="15"/>
    </location>
</feature>
<sequence length="139" mass="15465">MKLISVIELLAVVGASTVGNELQLKPEPELVEKYSGHWNSTIGINLEISQDFSAKFEFTILASGESKSTGWMRMERIVAEGEEFSVMNNYTISDMEVFDWASRMASYKFTASPKLVNIFSPSGSGVEIFIGGERVKLER</sequence>
<evidence type="ECO:0000313" key="4">
    <source>
        <dbReference type="Proteomes" id="UP000570595"/>
    </source>
</evidence>
<dbReference type="Proteomes" id="UP000570595">
    <property type="component" value="Unassembled WGS sequence"/>
</dbReference>
<accession>A0A7J6KPJ6</accession>
<gene>
    <name evidence="3" type="ORF">FOL46_002139</name>
    <name evidence="2" type="ORF">FOZ61_003104</name>
</gene>
<proteinExistence type="predicted"/>
<evidence type="ECO:0000313" key="5">
    <source>
        <dbReference type="Proteomes" id="UP000572268"/>
    </source>
</evidence>
<dbReference type="EMBL" id="JABANN010001669">
    <property type="protein sequence ID" value="KAF4649068.1"/>
    <property type="molecule type" value="Genomic_DNA"/>
</dbReference>
<evidence type="ECO:0008006" key="6">
    <source>
        <dbReference type="Google" id="ProtNLM"/>
    </source>
</evidence>
<evidence type="ECO:0000313" key="3">
    <source>
        <dbReference type="EMBL" id="KAF4649068.1"/>
    </source>
</evidence>
<evidence type="ECO:0000256" key="1">
    <source>
        <dbReference type="SAM" id="SignalP"/>
    </source>
</evidence>
<feature type="non-terminal residue" evidence="3">
    <location>
        <position position="139"/>
    </location>
</feature>
<protein>
    <recommendedName>
        <fullName evidence="6">DUF1579 domain-containing protein</fullName>
    </recommendedName>
</protein>
<evidence type="ECO:0000313" key="2">
    <source>
        <dbReference type="EMBL" id="KAF4648147.1"/>
    </source>
</evidence>
<comment type="caution">
    <text evidence="3">The sequence shown here is derived from an EMBL/GenBank/DDBJ whole genome shotgun (WGS) entry which is preliminary data.</text>
</comment>
<feature type="chain" id="PRO_5044127901" description="DUF1579 domain-containing protein" evidence="1">
    <location>
        <begin position="16"/>
        <end position="139"/>
    </location>
</feature>